<keyword evidence="1" id="KW-0812">Transmembrane</keyword>
<dbReference type="EMBL" id="JARQTX010000011">
    <property type="protein sequence ID" value="MDG2946717.1"/>
    <property type="molecule type" value="Genomic_DNA"/>
</dbReference>
<evidence type="ECO:0000313" key="3">
    <source>
        <dbReference type="Proteomes" id="UP001216057"/>
    </source>
</evidence>
<feature type="transmembrane region" description="Helical" evidence="1">
    <location>
        <begin position="157"/>
        <end position="176"/>
    </location>
</feature>
<feature type="transmembrane region" description="Helical" evidence="1">
    <location>
        <begin position="183"/>
        <end position="204"/>
    </location>
</feature>
<feature type="transmembrane region" description="Helical" evidence="1">
    <location>
        <begin position="12"/>
        <end position="33"/>
    </location>
</feature>
<gene>
    <name evidence="2" type="ORF">P7M32_09835</name>
</gene>
<name>A0ABT6ET37_9PAST</name>
<comment type="caution">
    <text evidence="2">The sequence shown here is derived from an EMBL/GenBank/DDBJ whole genome shotgun (WGS) entry which is preliminary data.</text>
</comment>
<sequence length="238" mass="26627">MDNLFVKFNFAWPWMGLAVAAVLSVLMITTDIFRRDENGHRWADPVWLAWLVVPLCMFHQFEEYAASYNVTTDSYAMIREVCRVHGFAPYEHCPIPIVHFPLVNVLLAWVAAPMAAILCKRNPLVGLSLYGFIFADGLIHLIFSLVDNQPFLHHPGLITGSLLFIPLALWVMFIGVQNGIMNCNAMICTIFAGVIGQLCLYASYSVLLNWGVTAMLVTDVIAVFIPLVLAALVTRRVI</sequence>
<feature type="transmembrane region" description="Helical" evidence="1">
    <location>
        <begin position="45"/>
        <end position="61"/>
    </location>
</feature>
<dbReference type="Proteomes" id="UP001216057">
    <property type="component" value="Unassembled WGS sequence"/>
</dbReference>
<organism evidence="2 3">
    <name type="scientific">Exercitatus varius</name>
    <dbReference type="NCBI Taxonomy" id="67857"/>
    <lineage>
        <taxon>Bacteria</taxon>
        <taxon>Pseudomonadati</taxon>
        <taxon>Pseudomonadota</taxon>
        <taxon>Gammaproteobacteria</taxon>
        <taxon>Pasteurellales</taxon>
        <taxon>Pasteurellaceae</taxon>
        <taxon>Exercitatus</taxon>
    </lineage>
</organism>
<keyword evidence="3" id="KW-1185">Reference proteome</keyword>
<feature type="transmembrane region" description="Helical" evidence="1">
    <location>
        <begin position="124"/>
        <end position="145"/>
    </location>
</feature>
<protein>
    <submittedName>
        <fullName evidence="2">HXXEE domain-containing protein</fullName>
    </submittedName>
</protein>
<keyword evidence="1" id="KW-0472">Membrane</keyword>
<feature type="transmembrane region" description="Helical" evidence="1">
    <location>
        <begin position="210"/>
        <end position="233"/>
    </location>
</feature>
<reference evidence="2 3" key="1">
    <citation type="submission" date="2023-03" db="EMBL/GenBank/DDBJ databases">
        <title>Classification of Bisgaard taxon 6 and taxon 10 as Exercitatus varius gen. nov., spec. nov.</title>
        <authorList>
            <person name="Christensen H."/>
        </authorList>
    </citation>
    <scope>NUCLEOTIDE SEQUENCE [LARGE SCALE GENOMIC DNA]</scope>
    <source>
        <strain evidence="2 3">23350_01</strain>
    </source>
</reference>
<proteinExistence type="predicted"/>
<evidence type="ECO:0000256" key="1">
    <source>
        <dbReference type="SAM" id="Phobius"/>
    </source>
</evidence>
<accession>A0ABT6ET37</accession>
<dbReference type="RefSeq" id="WP_317485106.1">
    <property type="nucleotide sequence ID" value="NZ_JARQTX010000011.1"/>
</dbReference>
<feature type="transmembrane region" description="Helical" evidence="1">
    <location>
        <begin position="97"/>
        <end position="117"/>
    </location>
</feature>
<evidence type="ECO:0000313" key="2">
    <source>
        <dbReference type="EMBL" id="MDG2946717.1"/>
    </source>
</evidence>
<dbReference type="Pfam" id="PF13787">
    <property type="entry name" value="HXXEE"/>
    <property type="match status" value="1"/>
</dbReference>
<dbReference type="InterPro" id="IPR025671">
    <property type="entry name" value="HXXEE"/>
</dbReference>
<keyword evidence="1" id="KW-1133">Transmembrane helix</keyword>